<dbReference type="OrthoDB" id="3700428at2"/>
<protein>
    <recommendedName>
        <fullName evidence="2">Anti-sigma factor antagonist</fullName>
    </recommendedName>
</protein>
<evidence type="ECO:0000313" key="5">
    <source>
        <dbReference type="Proteomes" id="UP000240988"/>
    </source>
</evidence>
<dbReference type="InterPro" id="IPR036513">
    <property type="entry name" value="STAS_dom_sf"/>
</dbReference>
<evidence type="ECO:0000313" key="4">
    <source>
        <dbReference type="EMBL" id="SPM35745.1"/>
    </source>
</evidence>
<dbReference type="InterPro" id="IPR003658">
    <property type="entry name" value="Anti-sigma_ant"/>
</dbReference>
<comment type="similarity">
    <text evidence="1 2">Belongs to the anti-sigma-factor antagonist family.</text>
</comment>
<dbReference type="SUPFAM" id="SSF52091">
    <property type="entry name" value="SpoIIaa-like"/>
    <property type="match status" value="1"/>
</dbReference>
<reference evidence="4 5" key="1">
    <citation type="submission" date="2017-01" db="EMBL/GenBank/DDBJ databases">
        <authorList>
            <consortium name="Urmite Genomes"/>
        </authorList>
    </citation>
    <scope>NUCLEOTIDE SEQUENCE [LARGE SCALE GENOMIC DNA]</scope>
    <source>
        <strain evidence="4 5">AB57</strain>
    </source>
</reference>
<proteinExistence type="inferred from homology"/>
<dbReference type="NCBIfam" id="TIGR00377">
    <property type="entry name" value="ant_ant_sig"/>
    <property type="match status" value="1"/>
</dbReference>
<dbReference type="Pfam" id="PF01740">
    <property type="entry name" value="STAS"/>
    <property type="match status" value="1"/>
</dbReference>
<dbReference type="PANTHER" id="PTHR33495:SF2">
    <property type="entry name" value="ANTI-SIGMA FACTOR ANTAGONIST TM_1081-RELATED"/>
    <property type="match status" value="1"/>
</dbReference>
<dbReference type="AlphaFoldDB" id="A0A2U3NWB3"/>
<dbReference type="PROSITE" id="PS50801">
    <property type="entry name" value="STAS"/>
    <property type="match status" value="1"/>
</dbReference>
<sequence>MNRAPAESYLSPVTLSAHLLSELGDPHSTLRAAIQRTGPTVIVRAGGEVDGSNEDTWRQLVGEAAAVATAPGRFIVDVSGLDFVACCALAVLADEAERCRPRGVDLCLVSCDSAVARLVEAGNLSAVLPLYPTTDSALSTADAADPAQSAHGPLTGR</sequence>
<evidence type="ECO:0000259" key="3">
    <source>
        <dbReference type="PROSITE" id="PS50801"/>
    </source>
</evidence>
<evidence type="ECO:0000256" key="1">
    <source>
        <dbReference type="ARBA" id="ARBA00009013"/>
    </source>
</evidence>
<dbReference type="STRING" id="1841860.GCA_900157375_03577"/>
<dbReference type="Proteomes" id="UP000240988">
    <property type="component" value="Unassembled WGS sequence"/>
</dbReference>
<gene>
    <name evidence="4" type="ORF">MRAB57_3575</name>
</gene>
<dbReference type="EMBL" id="FUFA01000004">
    <property type="protein sequence ID" value="SPM35745.1"/>
    <property type="molecule type" value="Genomic_DNA"/>
</dbReference>
<keyword evidence="5" id="KW-1185">Reference proteome</keyword>
<dbReference type="RefSeq" id="WP_077088544.1">
    <property type="nucleotide sequence ID" value="NZ_LT721901.1"/>
</dbReference>
<accession>A0A2U3NWB3</accession>
<feature type="domain" description="STAS" evidence="3">
    <location>
        <begin position="30"/>
        <end position="141"/>
    </location>
</feature>
<evidence type="ECO:0000256" key="2">
    <source>
        <dbReference type="RuleBase" id="RU003749"/>
    </source>
</evidence>
<dbReference type="Gene3D" id="3.30.750.24">
    <property type="entry name" value="STAS domain"/>
    <property type="match status" value="1"/>
</dbReference>
<organism evidence="4 5">
    <name type="scientific">Mycobacterium rhizamassiliense</name>
    <dbReference type="NCBI Taxonomy" id="1841860"/>
    <lineage>
        <taxon>Bacteria</taxon>
        <taxon>Bacillati</taxon>
        <taxon>Actinomycetota</taxon>
        <taxon>Actinomycetes</taxon>
        <taxon>Mycobacteriales</taxon>
        <taxon>Mycobacteriaceae</taxon>
        <taxon>Mycobacterium</taxon>
    </lineage>
</organism>
<dbReference type="GO" id="GO:0043856">
    <property type="term" value="F:anti-sigma factor antagonist activity"/>
    <property type="evidence" value="ECO:0007669"/>
    <property type="project" value="InterPro"/>
</dbReference>
<name>A0A2U3NWB3_9MYCO</name>
<dbReference type="CDD" id="cd07043">
    <property type="entry name" value="STAS_anti-anti-sigma_factors"/>
    <property type="match status" value="1"/>
</dbReference>
<dbReference type="PANTHER" id="PTHR33495">
    <property type="entry name" value="ANTI-SIGMA FACTOR ANTAGONIST TM_1081-RELATED-RELATED"/>
    <property type="match status" value="1"/>
</dbReference>
<dbReference type="InterPro" id="IPR002645">
    <property type="entry name" value="STAS_dom"/>
</dbReference>